<accession>A0A8I0Q0F9</accession>
<keyword evidence="8 13" id="KW-0460">Magnesium</keyword>
<keyword evidence="5 13" id="KW-1003">Cell membrane</keyword>
<evidence type="ECO:0000256" key="10">
    <source>
        <dbReference type="ARBA" id="ARBA00023065"/>
    </source>
</evidence>
<evidence type="ECO:0000256" key="3">
    <source>
        <dbReference type="ARBA" id="ARBA00019439"/>
    </source>
</evidence>
<comment type="subcellular location">
    <subcellularLocation>
        <location evidence="1">Cell inner membrane</location>
        <topology evidence="1">Multi-pass membrane protein</topology>
    </subcellularLocation>
    <subcellularLocation>
        <location evidence="13">Membrane</location>
        <topology evidence="13">Multi-pass membrane protein</topology>
    </subcellularLocation>
</comment>
<dbReference type="Pfam" id="PF01544">
    <property type="entry name" value="CorA"/>
    <property type="match status" value="1"/>
</dbReference>
<keyword evidence="14" id="KW-0175">Coiled coil</keyword>
<keyword evidence="9 13" id="KW-1133">Transmembrane helix</keyword>
<evidence type="ECO:0000256" key="8">
    <source>
        <dbReference type="ARBA" id="ARBA00022842"/>
    </source>
</evidence>
<evidence type="ECO:0000256" key="14">
    <source>
        <dbReference type="SAM" id="Coils"/>
    </source>
</evidence>
<keyword evidence="6" id="KW-0997">Cell inner membrane</keyword>
<evidence type="ECO:0000256" key="11">
    <source>
        <dbReference type="ARBA" id="ARBA00023136"/>
    </source>
</evidence>
<feature type="transmembrane region" description="Helical" evidence="13">
    <location>
        <begin position="290"/>
        <end position="310"/>
    </location>
</feature>
<dbReference type="NCBIfam" id="TIGR00383">
    <property type="entry name" value="corA"/>
    <property type="match status" value="1"/>
</dbReference>
<dbReference type="EMBL" id="PKLF01000011">
    <property type="protein sequence ID" value="MBE8613432.1"/>
    <property type="molecule type" value="Genomic_DNA"/>
</dbReference>
<dbReference type="PANTHER" id="PTHR47685">
    <property type="entry name" value="MAGNESIUM TRANSPORT PROTEIN CORA"/>
    <property type="match status" value="1"/>
</dbReference>
<comment type="similarity">
    <text evidence="2 13">Belongs to the CorA metal ion transporter (MIT) (TC 1.A.35) family.</text>
</comment>
<dbReference type="RefSeq" id="WP_193829996.1">
    <property type="nucleotide sequence ID" value="NZ_PKLF01000011.1"/>
</dbReference>
<feature type="transmembrane region" description="Helical" evidence="13">
    <location>
        <begin position="255"/>
        <end position="278"/>
    </location>
</feature>
<evidence type="ECO:0000256" key="7">
    <source>
        <dbReference type="ARBA" id="ARBA00022692"/>
    </source>
</evidence>
<dbReference type="InterPro" id="IPR045863">
    <property type="entry name" value="CorA_TM1_TM2"/>
</dbReference>
<dbReference type="InterPro" id="IPR050829">
    <property type="entry name" value="CorA_MIT"/>
</dbReference>
<feature type="coiled-coil region" evidence="14">
    <location>
        <begin position="134"/>
        <end position="161"/>
    </location>
</feature>
<evidence type="ECO:0000256" key="1">
    <source>
        <dbReference type="ARBA" id="ARBA00004429"/>
    </source>
</evidence>
<comment type="caution">
    <text evidence="15">The sequence shown here is derived from an EMBL/GenBank/DDBJ whole genome shotgun (WGS) entry which is preliminary data.</text>
</comment>
<dbReference type="GO" id="GO:0015099">
    <property type="term" value="F:nickel cation transmembrane transporter activity"/>
    <property type="evidence" value="ECO:0007669"/>
    <property type="project" value="TreeGrafter"/>
</dbReference>
<keyword evidence="7 13" id="KW-0812">Transmembrane</keyword>
<evidence type="ECO:0000256" key="6">
    <source>
        <dbReference type="ARBA" id="ARBA00022519"/>
    </source>
</evidence>
<dbReference type="GO" id="GO:0005886">
    <property type="term" value="C:plasma membrane"/>
    <property type="evidence" value="ECO:0007669"/>
    <property type="project" value="UniProtKB-SubCell"/>
</dbReference>
<dbReference type="FunFam" id="1.20.58.340:FF:000001">
    <property type="entry name" value="Magnesium transport protein CorA"/>
    <property type="match status" value="1"/>
</dbReference>
<dbReference type="GO" id="GO:0015087">
    <property type="term" value="F:cobalt ion transmembrane transporter activity"/>
    <property type="evidence" value="ECO:0007669"/>
    <property type="project" value="UniProtKB-UniRule"/>
</dbReference>
<evidence type="ECO:0000256" key="9">
    <source>
        <dbReference type="ARBA" id="ARBA00022989"/>
    </source>
</evidence>
<organism evidence="15 16">
    <name type="scientific">Morganella morganii</name>
    <name type="common">Proteus morganii</name>
    <dbReference type="NCBI Taxonomy" id="582"/>
    <lineage>
        <taxon>Bacteria</taxon>
        <taxon>Pseudomonadati</taxon>
        <taxon>Pseudomonadota</taxon>
        <taxon>Gammaproteobacteria</taxon>
        <taxon>Enterobacterales</taxon>
        <taxon>Morganellaceae</taxon>
        <taxon>Morganella</taxon>
    </lineage>
</organism>
<gene>
    <name evidence="13" type="primary">corA</name>
    <name evidence="15" type="ORF">CYG68_13625</name>
</gene>
<evidence type="ECO:0000256" key="13">
    <source>
        <dbReference type="RuleBase" id="RU362010"/>
    </source>
</evidence>
<dbReference type="SUPFAM" id="SSF143865">
    <property type="entry name" value="CorA soluble domain-like"/>
    <property type="match status" value="1"/>
</dbReference>
<evidence type="ECO:0000313" key="16">
    <source>
        <dbReference type="Proteomes" id="UP000650477"/>
    </source>
</evidence>
<evidence type="ECO:0000256" key="4">
    <source>
        <dbReference type="ARBA" id="ARBA00022448"/>
    </source>
</evidence>
<evidence type="ECO:0000313" key="15">
    <source>
        <dbReference type="EMBL" id="MBE8613432.1"/>
    </source>
</evidence>
<dbReference type="InterPro" id="IPR004488">
    <property type="entry name" value="Mg/Co-transport_prot_CorA"/>
</dbReference>
<dbReference type="InterPro" id="IPR045861">
    <property type="entry name" value="CorA_cytoplasmic_dom"/>
</dbReference>
<name>A0A8I0Q0F9_MORMO</name>
<dbReference type="CDD" id="cd12835">
    <property type="entry name" value="EcCorA-like_1"/>
    <property type="match status" value="1"/>
</dbReference>
<dbReference type="Gene3D" id="3.30.460.20">
    <property type="entry name" value="CorA soluble domain-like"/>
    <property type="match status" value="1"/>
</dbReference>
<protein>
    <recommendedName>
        <fullName evidence="3 13">Magnesium transport protein CorA</fullName>
    </recommendedName>
</protein>
<evidence type="ECO:0000256" key="2">
    <source>
        <dbReference type="ARBA" id="ARBA00009765"/>
    </source>
</evidence>
<comment type="catalytic activity">
    <reaction evidence="12">
        <text>Mg(2+)(in) = Mg(2+)(out)</text>
        <dbReference type="Rhea" id="RHEA:29827"/>
        <dbReference type="ChEBI" id="CHEBI:18420"/>
    </reaction>
</comment>
<dbReference type="SUPFAM" id="SSF144083">
    <property type="entry name" value="Magnesium transport protein CorA, transmembrane region"/>
    <property type="match status" value="1"/>
</dbReference>
<dbReference type="InterPro" id="IPR002523">
    <property type="entry name" value="MgTranspt_CorA/ZnTranspt_ZntB"/>
</dbReference>
<dbReference type="Proteomes" id="UP000650477">
    <property type="component" value="Unassembled WGS sequence"/>
</dbReference>
<comment type="function">
    <text evidence="13">Mediates influx of magnesium ions.</text>
</comment>
<dbReference type="GO" id="GO:0015095">
    <property type="term" value="F:magnesium ion transmembrane transporter activity"/>
    <property type="evidence" value="ECO:0007669"/>
    <property type="project" value="UniProtKB-UniRule"/>
</dbReference>
<proteinExistence type="inferred from homology"/>
<evidence type="ECO:0000256" key="5">
    <source>
        <dbReference type="ARBA" id="ARBA00022475"/>
    </source>
</evidence>
<dbReference type="AlphaFoldDB" id="A0A8I0Q0F9"/>
<sequence>MLSAFRVDNKRLQRLDLEEGDALTDALWVDISEPEEHERQMIQTQFNQELATSPELDDIEASARFFEDDDGLHVHSFFYYEDADDHAGNSTVAFTLRDGRLYTLRERELPAFRLYRMRARKQTMQDGNGYEILLDLFETKIEQLADEIENIYSNLETLSRAIMKGKQDDEFDKALSALAEQEDIGWKVRLCLMDTQRALNFLVRRTRLPANQLEQAREILRDIESLLPHNESLFQKVNFLMQAAMGFINIEQSRIIKIFSVVSVVFLPPTLVASSYGMNFKFMPELDWSLGYPAAIGVMVAAALAPYLYFKRKNWL</sequence>
<keyword evidence="4 13" id="KW-0813">Transport</keyword>
<dbReference type="PANTHER" id="PTHR47685:SF1">
    <property type="entry name" value="MAGNESIUM TRANSPORT PROTEIN CORA"/>
    <property type="match status" value="1"/>
</dbReference>
<dbReference type="Gene3D" id="1.20.58.340">
    <property type="entry name" value="Magnesium transport protein CorA, transmembrane region"/>
    <property type="match status" value="1"/>
</dbReference>
<reference evidence="15" key="1">
    <citation type="submission" date="2017-12" db="EMBL/GenBank/DDBJ databases">
        <title>Genome sequencing and analysis.</title>
        <authorList>
            <person name="Huang Y.-T."/>
        </authorList>
    </citation>
    <scope>NUCLEOTIDE SEQUENCE</scope>
    <source>
        <strain evidence="15">VGH116</strain>
    </source>
</reference>
<keyword evidence="11 13" id="KW-0472">Membrane</keyword>
<evidence type="ECO:0000256" key="12">
    <source>
        <dbReference type="ARBA" id="ARBA00034269"/>
    </source>
</evidence>
<keyword evidence="10 13" id="KW-0406">Ion transport</keyword>